<dbReference type="AlphaFoldDB" id="A0A7K0DJV8"/>
<comment type="caution">
    <text evidence="2">The sequence shown here is derived from an EMBL/GenBank/DDBJ whole genome shotgun (WGS) entry which is preliminary data.</text>
</comment>
<name>A0A7K0DJV8_9NOCA</name>
<dbReference type="Pfam" id="PF01636">
    <property type="entry name" value="APH"/>
    <property type="match status" value="1"/>
</dbReference>
<gene>
    <name evidence="2" type="ORF">NRB56_15070</name>
</gene>
<accession>A0A7K0DJV8</accession>
<keyword evidence="3" id="KW-1185">Reference proteome</keyword>
<protein>
    <recommendedName>
        <fullName evidence="1">Aminoglycoside phosphotransferase domain-containing protein</fullName>
    </recommendedName>
</protein>
<dbReference type="PANTHER" id="PTHR21310:SF42">
    <property type="entry name" value="BIFUNCTIONAL AAC_APH"/>
    <property type="match status" value="1"/>
</dbReference>
<dbReference type="PANTHER" id="PTHR21310">
    <property type="entry name" value="AMINOGLYCOSIDE PHOSPHOTRANSFERASE-RELATED-RELATED"/>
    <property type="match status" value="1"/>
</dbReference>
<dbReference type="EMBL" id="WEGI01000003">
    <property type="protein sequence ID" value="MQY25948.1"/>
    <property type="molecule type" value="Genomic_DNA"/>
</dbReference>
<evidence type="ECO:0000259" key="1">
    <source>
        <dbReference type="Pfam" id="PF01636"/>
    </source>
</evidence>
<dbReference type="SUPFAM" id="SSF56112">
    <property type="entry name" value="Protein kinase-like (PK-like)"/>
    <property type="match status" value="1"/>
</dbReference>
<evidence type="ECO:0000313" key="3">
    <source>
        <dbReference type="Proteomes" id="UP000431401"/>
    </source>
</evidence>
<sequence>MDGRGGIRAELVERLISVQFPQWNGLAVTPVEHEGHDNRTYRLGDELAVRLPTAADYAPAVRKEGRWLPWLAPGLPVAIPTVLAVGVPGFGYPYPWSVRAWIQGEPADRAEIPDMTEFARATAEFVRALQSCDTAGAPAAGAHSFHRGGRPGHYDAQTRDCLARFADLVDVPAATAVWESALAAKRRGEPVWFHGDLVAGNLLVDNGKLTAVIDFGTCGVGDPACDLTFAWTALSGPGREVFRRTVDADAATWARARGWALWKALVTLDEGDPATLDRTRALIADILTDPVVPE</sequence>
<organism evidence="2 3">
    <name type="scientific">Nocardia aurantia</name>
    <dbReference type="NCBI Taxonomy" id="2585199"/>
    <lineage>
        <taxon>Bacteria</taxon>
        <taxon>Bacillati</taxon>
        <taxon>Actinomycetota</taxon>
        <taxon>Actinomycetes</taxon>
        <taxon>Mycobacteriales</taxon>
        <taxon>Nocardiaceae</taxon>
        <taxon>Nocardia</taxon>
    </lineage>
</organism>
<dbReference type="RefSeq" id="WP_319942693.1">
    <property type="nucleotide sequence ID" value="NZ_WEGI01000003.1"/>
</dbReference>
<dbReference type="Proteomes" id="UP000431401">
    <property type="component" value="Unassembled WGS sequence"/>
</dbReference>
<dbReference type="InterPro" id="IPR051678">
    <property type="entry name" value="AGP_Transferase"/>
</dbReference>
<reference evidence="2 3" key="1">
    <citation type="submission" date="2019-10" db="EMBL/GenBank/DDBJ databases">
        <title>Nocardia macrotermitis sp. nov. and Nocardia aurantia sp. nov., isolated from the gut of fungus growing-termite Macrotermes natalensis.</title>
        <authorList>
            <person name="Benndorf R."/>
            <person name="Schwitalla J."/>
            <person name="Martin K."/>
            <person name="De Beer W."/>
            <person name="Kaster A.-K."/>
            <person name="Vollmers J."/>
            <person name="Poulsen M."/>
            <person name="Beemelmanns C."/>
        </authorList>
    </citation>
    <scope>NUCLEOTIDE SEQUENCE [LARGE SCALE GENOMIC DNA]</scope>
    <source>
        <strain evidence="2 3">RB56</strain>
    </source>
</reference>
<dbReference type="InterPro" id="IPR011009">
    <property type="entry name" value="Kinase-like_dom_sf"/>
</dbReference>
<dbReference type="CDD" id="cd05155">
    <property type="entry name" value="APH_ChoK_like_1"/>
    <property type="match status" value="1"/>
</dbReference>
<dbReference type="Gene3D" id="3.90.1200.10">
    <property type="match status" value="1"/>
</dbReference>
<evidence type="ECO:0000313" key="2">
    <source>
        <dbReference type="EMBL" id="MQY25948.1"/>
    </source>
</evidence>
<feature type="domain" description="Aminoglycoside phosphotransferase" evidence="1">
    <location>
        <begin position="34"/>
        <end position="259"/>
    </location>
</feature>
<proteinExistence type="predicted"/>
<dbReference type="InterPro" id="IPR002575">
    <property type="entry name" value="Aminoglycoside_PTrfase"/>
</dbReference>
<dbReference type="Gene3D" id="3.30.200.20">
    <property type="entry name" value="Phosphorylase Kinase, domain 1"/>
    <property type="match status" value="1"/>
</dbReference>